<keyword evidence="9" id="KW-1185">Reference proteome</keyword>
<evidence type="ECO:0000313" key="9">
    <source>
        <dbReference type="Proteomes" id="UP000196158"/>
    </source>
</evidence>
<dbReference type="PANTHER" id="PTHR46910">
    <property type="entry name" value="TRANSCRIPTION FACTOR PDR1"/>
    <property type="match status" value="1"/>
</dbReference>
<gene>
    <name evidence="8" type="ORF">KASA_0O00913G</name>
</gene>
<dbReference type="AlphaFoldDB" id="A0A1X7R2S3"/>
<dbReference type="CDD" id="cd12148">
    <property type="entry name" value="fungal_TF_MHR"/>
    <property type="match status" value="1"/>
</dbReference>
<feature type="compositionally biased region" description="Polar residues" evidence="6">
    <location>
        <begin position="288"/>
        <end position="299"/>
    </location>
</feature>
<dbReference type="GO" id="GO:0006351">
    <property type="term" value="P:DNA-templated transcription"/>
    <property type="evidence" value="ECO:0007669"/>
    <property type="project" value="InterPro"/>
</dbReference>
<keyword evidence="5" id="KW-0539">Nucleus</keyword>
<feature type="compositionally biased region" description="Low complexity" evidence="6">
    <location>
        <begin position="7"/>
        <end position="20"/>
    </location>
</feature>
<dbReference type="InterPro" id="IPR007219">
    <property type="entry name" value="XnlR_reg_dom"/>
</dbReference>
<dbReference type="GO" id="GO:0008270">
    <property type="term" value="F:zinc ion binding"/>
    <property type="evidence" value="ECO:0007669"/>
    <property type="project" value="InterPro"/>
</dbReference>
<dbReference type="STRING" id="1789683.A0A1X7R2S3"/>
<keyword evidence="3" id="KW-0862">Zinc</keyword>
<feature type="region of interest" description="Disordered" evidence="6">
    <location>
        <begin position="280"/>
        <end position="299"/>
    </location>
</feature>
<reference evidence="8 9" key="1">
    <citation type="submission" date="2017-04" db="EMBL/GenBank/DDBJ databases">
        <authorList>
            <person name="Afonso C.L."/>
            <person name="Miller P.J."/>
            <person name="Scott M.A."/>
            <person name="Spackman E."/>
            <person name="Goraichik I."/>
            <person name="Dimitrov K.M."/>
            <person name="Suarez D.L."/>
            <person name="Swayne D.E."/>
        </authorList>
    </citation>
    <scope>NUCLEOTIDE SEQUENCE [LARGE SCALE GENOMIC DNA]</scope>
</reference>
<dbReference type="PROSITE" id="PS00463">
    <property type="entry name" value="ZN2_CY6_FUNGAL_1"/>
    <property type="match status" value="1"/>
</dbReference>
<dbReference type="GO" id="GO:0005634">
    <property type="term" value="C:nucleus"/>
    <property type="evidence" value="ECO:0007669"/>
    <property type="project" value="UniProtKB-SubCell"/>
</dbReference>
<dbReference type="PANTHER" id="PTHR46910:SF3">
    <property type="entry name" value="HALOTOLERANCE PROTEIN 9-RELATED"/>
    <property type="match status" value="1"/>
</dbReference>
<feature type="domain" description="Zn(2)-C6 fungal-type" evidence="7">
    <location>
        <begin position="234"/>
        <end position="267"/>
    </location>
</feature>
<dbReference type="GO" id="GO:0045944">
    <property type="term" value="P:positive regulation of transcription by RNA polymerase II"/>
    <property type="evidence" value="ECO:0007669"/>
    <property type="project" value="UniProtKB-ARBA"/>
</dbReference>
<dbReference type="InterPro" id="IPR036864">
    <property type="entry name" value="Zn2-C6_fun-type_DNA-bd_sf"/>
</dbReference>
<dbReference type="Proteomes" id="UP000196158">
    <property type="component" value="Unassembled WGS sequence"/>
</dbReference>
<proteinExistence type="predicted"/>
<dbReference type="SUPFAM" id="SSF57701">
    <property type="entry name" value="Zn2/Cys6 DNA-binding domain"/>
    <property type="match status" value="1"/>
</dbReference>
<evidence type="ECO:0000313" key="8">
    <source>
        <dbReference type="EMBL" id="SMN19546.1"/>
    </source>
</evidence>
<dbReference type="GO" id="GO:0000981">
    <property type="term" value="F:DNA-binding transcription factor activity, RNA polymerase II-specific"/>
    <property type="evidence" value="ECO:0007669"/>
    <property type="project" value="InterPro"/>
</dbReference>
<comment type="subcellular location">
    <subcellularLocation>
        <location evidence="1">Nucleus</location>
    </subcellularLocation>
</comment>
<evidence type="ECO:0000256" key="4">
    <source>
        <dbReference type="ARBA" id="ARBA00023125"/>
    </source>
</evidence>
<dbReference type="OrthoDB" id="2123952at2759"/>
<name>A0A1X7R2S3_9SACH</name>
<evidence type="ECO:0000256" key="6">
    <source>
        <dbReference type="SAM" id="MobiDB-lite"/>
    </source>
</evidence>
<dbReference type="InterPro" id="IPR001138">
    <property type="entry name" value="Zn2Cys6_DnaBD"/>
</dbReference>
<dbReference type="Gene3D" id="4.10.240.10">
    <property type="entry name" value="Zn(2)-C6 fungal-type DNA-binding domain"/>
    <property type="match status" value="1"/>
</dbReference>
<dbReference type="InterPro" id="IPR050987">
    <property type="entry name" value="AtrR-like"/>
</dbReference>
<sequence length="1084" mass="125269">MRLEDPNYNNKTNTTHSNNNGILLNPLSNNNIGLYKNNTNNNNPYGQLAQNSNTNVGINYNNGISNDIINIGTTHTRIGANFNANLPPGITNSANPYPSGIYQSNVPENQQSTTDIGTSSYYLPRRLINNSTNIMNPTSFAGAMMNSTVRSAMGPQYQPYQTMEPTMVQDPYLFRSQELHDNMNMMHLYNTNPQFQGVPMQLQYPTQQQHIQQQQLQQHQQHVQHVGKRRVTRACDYCRKRKIRCDPVNPDTQKCTNCFKNDFECTFFFHEELERKKREAHLKEVSPTAKNHNGTESNSADADIVVDDIELATELANSGDSRVKKFIKIMDNRVQKMDRKVKVAEDIAKNMKPMLDKLVSTDGTIFNEYQFVTRMVPRKYSQSLITPLVMKWILRETPTEESPEEYIKPLEAMFDHSIKWYAIQKKRIVNFSSFLNRTNKLDMYPLPERDTTDILLRCFYESIVHTSLIDHISSMEIFQISQKYYINGPETLSFSETFFMCICIFGGLKFAIFQGVNRPFLPDIKVLKDLGTQMFCNLMLFYNISNEGSSDLLYLKGLLVLSKLCHLMLNTQIAYEILEQAKRVALALGLNRDETYQNMSPNMAVTKMGIWAYLICRDRSLASKLSKPFLIKDSFLDFKVGDANTAIFDKVISFHSASTLINGKKSSITEADLQKILKCSDTRERIDILVSYPEYIPFVLNYHGFHLFELDGVVYKACFYVNTTNNVSFEEKFDEVVHINDRLRIWLESLSPAMRLDSYEEYFILLKLKKRDKDIDHEYEGLCTRVLTSHLHFYSLSLTVAQFALGMIRDNVEASMGSKKDAKKLMIAFESQYLDSAEQILIIFRNFSNVSIRYLEIREYVMCAIFTLILNVIDNQGHKDKFIANALVIKSLQKTFDYMIKFIEEDFVSDSVKFVADLFIFAFLMKSVVLSFNSKNDLADSYDFHPEDYDKTIQKLTDLMKKIKENEVSVFKSRITSTIGNGSNMILTDITKEFLELLESDEYLLSSSQLTRNPTPNLKDLYDVVSMHPFKWDTYSSTQQTLNEPESRDSLFNNDDGFFNHFAYSEFFYDRNFSFDKTLEELNM</sequence>
<evidence type="ECO:0000256" key="1">
    <source>
        <dbReference type="ARBA" id="ARBA00004123"/>
    </source>
</evidence>
<feature type="region of interest" description="Disordered" evidence="6">
    <location>
        <begin position="1"/>
        <end position="23"/>
    </location>
</feature>
<dbReference type="PROSITE" id="PS50048">
    <property type="entry name" value="ZN2_CY6_FUNGAL_2"/>
    <property type="match status" value="1"/>
</dbReference>
<evidence type="ECO:0000256" key="3">
    <source>
        <dbReference type="ARBA" id="ARBA00022833"/>
    </source>
</evidence>
<evidence type="ECO:0000256" key="5">
    <source>
        <dbReference type="ARBA" id="ARBA00023242"/>
    </source>
</evidence>
<evidence type="ECO:0000256" key="2">
    <source>
        <dbReference type="ARBA" id="ARBA00022723"/>
    </source>
</evidence>
<evidence type="ECO:0000259" key="7">
    <source>
        <dbReference type="PROSITE" id="PS50048"/>
    </source>
</evidence>
<dbReference type="Pfam" id="PF04082">
    <property type="entry name" value="Fungal_trans"/>
    <property type="match status" value="1"/>
</dbReference>
<keyword evidence="4" id="KW-0238">DNA-binding</keyword>
<keyword evidence="2" id="KW-0479">Metal-binding</keyword>
<organism evidence="8 9">
    <name type="scientific">Maudiozyma saulgeensis</name>
    <dbReference type="NCBI Taxonomy" id="1789683"/>
    <lineage>
        <taxon>Eukaryota</taxon>
        <taxon>Fungi</taxon>
        <taxon>Dikarya</taxon>
        <taxon>Ascomycota</taxon>
        <taxon>Saccharomycotina</taxon>
        <taxon>Saccharomycetes</taxon>
        <taxon>Saccharomycetales</taxon>
        <taxon>Saccharomycetaceae</taxon>
        <taxon>Maudiozyma</taxon>
    </lineage>
</organism>
<dbReference type="GO" id="GO:0003677">
    <property type="term" value="F:DNA binding"/>
    <property type="evidence" value="ECO:0007669"/>
    <property type="project" value="UniProtKB-KW"/>
</dbReference>
<dbReference type="EMBL" id="FXLY01000004">
    <property type="protein sequence ID" value="SMN19546.1"/>
    <property type="molecule type" value="Genomic_DNA"/>
</dbReference>
<dbReference type="SMART" id="SM00066">
    <property type="entry name" value="GAL4"/>
    <property type="match status" value="1"/>
</dbReference>
<accession>A0A1X7R2S3</accession>
<dbReference type="Pfam" id="PF00172">
    <property type="entry name" value="Zn_clus"/>
    <property type="match status" value="1"/>
</dbReference>
<protein>
    <recommendedName>
        <fullName evidence="7">Zn(2)-C6 fungal-type domain-containing protein</fullName>
    </recommendedName>
</protein>
<dbReference type="CDD" id="cd00067">
    <property type="entry name" value="GAL4"/>
    <property type="match status" value="1"/>
</dbReference>